<proteinExistence type="predicted"/>
<dbReference type="Gene3D" id="3.40.50.1820">
    <property type="entry name" value="alpha/beta hydrolase"/>
    <property type="match status" value="1"/>
</dbReference>
<dbReference type="GO" id="GO:0004252">
    <property type="term" value="F:serine-type endopeptidase activity"/>
    <property type="evidence" value="ECO:0007669"/>
    <property type="project" value="TreeGrafter"/>
</dbReference>
<organism evidence="4 5">
    <name type="scientific">Cyclonatronum proteinivorum</name>
    <dbReference type="NCBI Taxonomy" id="1457365"/>
    <lineage>
        <taxon>Bacteria</taxon>
        <taxon>Pseudomonadati</taxon>
        <taxon>Balneolota</taxon>
        <taxon>Balneolia</taxon>
        <taxon>Balneolales</taxon>
        <taxon>Cyclonatronaceae</taxon>
        <taxon>Cyclonatronum</taxon>
    </lineage>
</organism>
<feature type="domain" description="Peptidase S9 prolyl oligopeptidase catalytic" evidence="3">
    <location>
        <begin position="659"/>
        <end position="863"/>
    </location>
</feature>
<dbReference type="InterPro" id="IPR001375">
    <property type="entry name" value="Peptidase_S9_cat"/>
</dbReference>
<dbReference type="EMBL" id="CP027806">
    <property type="protein sequence ID" value="AXJ02416.1"/>
    <property type="molecule type" value="Genomic_DNA"/>
</dbReference>
<dbReference type="InterPro" id="IPR011042">
    <property type="entry name" value="6-blade_b-propeller_TolB-like"/>
</dbReference>
<dbReference type="GO" id="GO:0004177">
    <property type="term" value="F:aminopeptidase activity"/>
    <property type="evidence" value="ECO:0007669"/>
    <property type="project" value="UniProtKB-KW"/>
</dbReference>
<evidence type="ECO:0000256" key="1">
    <source>
        <dbReference type="ARBA" id="ARBA00022801"/>
    </source>
</evidence>
<accession>A0A345UPL4</accession>
<dbReference type="AlphaFoldDB" id="A0A345UPL4"/>
<dbReference type="SUPFAM" id="SSF53474">
    <property type="entry name" value="alpha/beta-Hydrolases"/>
    <property type="match status" value="1"/>
</dbReference>
<dbReference type="PANTHER" id="PTHR42776">
    <property type="entry name" value="SERINE PEPTIDASE S9 FAMILY MEMBER"/>
    <property type="match status" value="1"/>
</dbReference>
<evidence type="ECO:0000313" key="5">
    <source>
        <dbReference type="Proteomes" id="UP000254808"/>
    </source>
</evidence>
<gene>
    <name evidence="4" type="ORF">CYPRO_3182</name>
</gene>
<dbReference type="GO" id="GO:0006508">
    <property type="term" value="P:proteolysis"/>
    <property type="evidence" value="ECO:0007669"/>
    <property type="project" value="InterPro"/>
</dbReference>
<dbReference type="InterPro" id="IPR029058">
    <property type="entry name" value="AB_hydrolase_fold"/>
</dbReference>
<evidence type="ECO:0000259" key="3">
    <source>
        <dbReference type="Pfam" id="PF00326"/>
    </source>
</evidence>
<dbReference type="RefSeq" id="WP_114985503.1">
    <property type="nucleotide sequence ID" value="NZ_CP027806.1"/>
</dbReference>
<feature type="signal peptide" evidence="2">
    <location>
        <begin position="1"/>
        <end position="28"/>
    </location>
</feature>
<name>A0A345UPL4_9BACT</name>
<keyword evidence="5" id="KW-1185">Reference proteome</keyword>
<feature type="chain" id="PRO_5016897798" evidence="2">
    <location>
        <begin position="29"/>
        <end position="874"/>
    </location>
</feature>
<sequence>MTVHNFLKNRFLVVFILLSVLLTAKASASTDTPEKDQLDVTQWLQAGPVLQILPAFHDVSNIRGNTFGLRELMDTELISPADIDPVSGTELLNRFGTSIRWHERAFETGNETFSVAEEAHQFHTYYLATQLHTNRWTESNLTLTSPHAMALYVNGERMNTKTSIQSGDADAGTLTQNLQLERGRHTILVKLMSGNDTEVSSGFSAKLSYDAVYEDAFTVSTSPQRPLALDHLMTLPETTGISISAEGTYVAVVVRQGNPETGSWDNWIELRNFETGETVQTWRGGMRITGINWSDKDHILTYTTRSGNKGTIWQIDLKAGTHEPILQDVEHLGGHQWGPDNSFLLFTAQERPAANSTGVQRLDGMHDRYPTWRHRSFIFRLDPATGATERLTAGILSTGMGGISPDGTQLVFSRTHVDYSTRPFTYAEMLLMDLRTLETETLFEAPWVGGGSFSPDGRQLLLTGSPNAFGDTGRTVEGLANDYDSQAYLFDLQTREVRSITRQLDPNVSSAQWGHDGRHIYITGGEKSRTAVFRYDVRNDRFERLDTGVDVTSGFTVASNARRAAYIGHGINDPHKAYTFDLRRDRANMIHFAAADTYRHVRFGSSRDWVFTLEDGTEIDGHVYYPIDFDESRQYPVIVYYYGGTAPVSRAFSGRYPKELYAAHGYIVYVLQPSGTTGFGQEFSQRHLNDWGIRVSGEIIESVKGFLDAHPYADRERVGAIGASFGGFMTMLLLTETDMFAAAVSHAGISNITSYWGDGFWGYLYSSVASANSFPWDSPEIYVDQSPIFRADRVRTPLLLLHGLSDTNVPPSESMQFFTALTLLGADVEYVTIADQDHHIVDYNKFILWKNTIISYFDRYLKDQPEWWNHKYPD</sequence>
<dbReference type="KEGG" id="cprv:CYPRO_3182"/>
<reference evidence="4 5" key="1">
    <citation type="submission" date="2018-03" db="EMBL/GenBank/DDBJ databases">
        <title>Phenotypic and genomic properties of Cyclonatronum proteinivorum gen. nov., sp. nov., a haloalkaliphilic bacteroidete from soda lakes possessing Na+-translocating rhodopsin.</title>
        <authorList>
            <person name="Toshchakov S.V."/>
            <person name="Korzhenkov A."/>
            <person name="Samarov N.I."/>
            <person name="Kublanov I.V."/>
            <person name="Muntyan M.S."/>
            <person name="Sorokin D.Y."/>
        </authorList>
    </citation>
    <scope>NUCLEOTIDE SEQUENCE [LARGE SCALE GENOMIC DNA]</scope>
    <source>
        <strain evidence="4 5">Omega</strain>
    </source>
</reference>
<keyword evidence="1" id="KW-0378">Hydrolase</keyword>
<dbReference type="OrthoDB" id="9812921at2"/>
<keyword evidence="4" id="KW-0031">Aminopeptidase</keyword>
<dbReference type="Proteomes" id="UP000254808">
    <property type="component" value="Chromosome"/>
</dbReference>
<evidence type="ECO:0000256" key="2">
    <source>
        <dbReference type="SAM" id="SignalP"/>
    </source>
</evidence>
<keyword evidence="2" id="KW-0732">Signal</keyword>
<evidence type="ECO:0000313" key="4">
    <source>
        <dbReference type="EMBL" id="AXJ02416.1"/>
    </source>
</evidence>
<dbReference type="SUPFAM" id="SSF82171">
    <property type="entry name" value="DPP6 N-terminal domain-like"/>
    <property type="match status" value="1"/>
</dbReference>
<dbReference type="Gene3D" id="2.120.10.30">
    <property type="entry name" value="TolB, C-terminal domain"/>
    <property type="match status" value="2"/>
</dbReference>
<keyword evidence="4" id="KW-0645">Protease</keyword>
<protein>
    <submittedName>
        <fullName evidence="4">Dipeptidyl aminopeptidase/acylaminoacyl peptidase</fullName>
    </submittedName>
</protein>
<dbReference type="Pfam" id="PF00326">
    <property type="entry name" value="Peptidase_S9"/>
    <property type="match status" value="1"/>
</dbReference>
<dbReference type="PANTHER" id="PTHR42776:SF27">
    <property type="entry name" value="DIPEPTIDYL PEPTIDASE FAMILY MEMBER 6"/>
    <property type="match status" value="1"/>
</dbReference>